<feature type="compositionally biased region" description="Basic residues" evidence="8">
    <location>
        <begin position="2597"/>
        <end position="2620"/>
    </location>
</feature>
<gene>
    <name evidence="11" type="ORF">P4O66_016357</name>
</gene>
<feature type="compositionally biased region" description="Basic and acidic residues" evidence="8">
    <location>
        <begin position="1971"/>
        <end position="1982"/>
    </location>
</feature>
<dbReference type="InterPro" id="IPR013783">
    <property type="entry name" value="Ig-like_fold"/>
</dbReference>
<feature type="region of interest" description="Disordered" evidence="8">
    <location>
        <begin position="1895"/>
        <end position="2107"/>
    </location>
</feature>
<evidence type="ECO:0008006" key="13">
    <source>
        <dbReference type="Google" id="ProtNLM"/>
    </source>
</evidence>
<feature type="region of interest" description="Disordered" evidence="8">
    <location>
        <begin position="419"/>
        <end position="483"/>
    </location>
</feature>
<feature type="domain" description="SH3" evidence="9">
    <location>
        <begin position="2442"/>
        <end position="2509"/>
    </location>
</feature>
<dbReference type="SUPFAM" id="SSF50044">
    <property type="entry name" value="SH3-domain"/>
    <property type="match status" value="3"/>
</dbReference>
<feature type="compositionally biased region" description="Low complexity" evidence="8">
    <location>
        <begin position="317"/>
        <end position="331"/>
    </location>
</feature>
<feature type="region of interest" description="Disordered" evidence="8">
    <location>
        <begin position="1850"/>
        <end position="1880"/>
    </location>
</feature>
<dbReference type="InterPro" id="IPR003961">
    <property type="entry name" value="FN3_dom"/>
</dbReference>
<dbReference type="Pfam" id="PF25523">
    <property type="entry name" value="Ig_RIMBP2"/>
    <property type="match status" value="1"/>
</dbReference>
<feature type="coiled-coil region" evidence="7">
    <location>
        <begin position="712"/>
        <end position="789"/>
    </location>
</feature>
<dbReference type="Pfam" id="PF07653">
    <property type="entry name" value="SH3_2"/>
    <property type="match status" value="2"/>
</dbReference>
<feature type="region of interest" description="Disordered" evidence="8">
    <location>
        <begin position="209"/>
        <end position="334"/>
    </location>
</feature>
<dbReference type="SMART" id="SM00326">
    <property type="entry name" value="SH3"/>
    <property type="match status" value="2"/>
</dbReference>
<keyword evidence="5" id="KW-0677">Repeat</keyword>
<dbReference type="InterPro" id="IPR036028">
    <property type="entry name" value="SH3-like_dom_sf"/>
</dbReference>
<feature type="coiled-coil region" evidence="7">
    <location>
        <begin position="820"/>
        <end position="873"/>
    </location>
</feature>
<dbReference type="PROSITE" id="PS50853">
    <property type="entry name" value="FN3"/>
    <property type="match status" value="1"/>
</dbReference>
<feature type="compositionally biased region" description="Low complexity" evidence="8">
    <location>
        <begin position="428"/>
        <end position="442"/>
    </location>
</feature>
<feature type="compositionally biased region" description="Basic residues" evidence="8">
    <location>
        <begin position="1207"/>
        <end position="1218"/>
    </location>
</feature>
<feature type="compositionally biased region" description="Acidic residues" evidence="8">
    <location>
        <begin position="1984"/>
        <end position="1994"/>
    </location>
</feature>
<dbReference type="InterPro" id="IPR035755">
    <property type="entry name" value="RIM-BP_SH3_3"/>
</dbReference>
<feature type="compositionally biased region" description="Acidic residues" evidence="8">
    <location>
        <begin position="2013"/>
        <end position="2026"/>
    </location>
</feature>
<dbReference type="InterPro" id="IPR057884">
    <property type="entry name" value="FN3_RIM-BP1/2/3"/>
</dbReference>
<dbReference type="CDD" id="cd12013">
    <property type="entry name" value="SH3_RIM-BP_3"/>
    <property type="match status" value="1"/>
</dbReference>
<evidence type="ECO:0000313" key="12">
    <source>
        <dbReference type="Proteomes" id="UP001239994"/>
    </source>
</evidence>
<evidence type="ECO:0000256" key="3">
    <source>
        <dbReference type="ARBA" id="ARBA00022443"/>
    </source>
</evidence>
<feature type="compositionally biased region" description="Low complexity" evidence="8">
    <location>
        <begin position="2575"/>
        <end position="2584"/>
    </location>
</feature>
<feature type="region of interest" description="Disordered" evidence="8">
    <location>
        <begin position="1"/>
        <end position="92"/>
    </location>
</feature>
<dbReference type="FunFam" id="2.30.30.40:FF:000016">
    <property type="entry name" value="RIMS-binding protein 2 isoform X2"/>
    <property type="match status" value="1"/>
</dbReference>
<dbReference type="InterPro" id="IPR040325">
    <property type="entry name" value="RIMBP1/2/3"/>
</dbReference>
<dbReference type="PANTHER" id="PTHR14234">
    <property type="entry name" value="RIM BINDING PROTEIN-RELATED"/>
    <property type="match status" value="1"/>
</dbReference>
<feature type="compositionally biased region" description="Basic and acidic residues" evidence="8">
    <location>
        <begin position="281"/>
        <end position="296"/>
    </location>
</feature>
<evidence type="ECO:0000256" key="4">
    <source>
        <dbReference type="ARBA" id="ARBA00022490"/>
    </source>
</evidence>
<evidence type="ECO:0000256" key="8">
    <source>
        <dbReference type="SAM" id="MobiDB-lite"/>
    </source>
</evidence>
<keyword evidence="3 6" id="KW-0728">SH3 domain</keyword>
<dbReference type="CDD" id="cd12014">
    <property type="entry name" value="SH3_RIM-BP_1"/>
    <property type="match status" value="1"/>
</dbReference>
<keyword evidence="7" id="KW-0175">Coiled coil</keyword>
<evidence type="ECO:0000256" key="6">
    <source>
        <dbReference type="PROSITE-ProRule" id="PRU00192"/>
    </source>
</evidence>
<protein>
    <recommendedName>
        <fullName evidence="13">Peripheral-type benzodiazepine receptor-associated protein 1</fullName>
    </recommendedName>
</protein>
<feature type="region of interest" description="Disordered" evidence="8">
    <location>
        <begin position="1400"/>
        <end position="1423"/>
    </location>
</feature>
<evidence type="ECO:0000256" key="7">
    <source>
        <dbReference type="SAM" id="Coils"/>
    </source>
</evidence>
<evidence type="ECO:0000256" key="2">
    <source>
        <dbReference type="ARBA" id="ARBA00010749"/>
    </source>
</evidence>
<feature type="compositionally biased region" description="Basic and acidic residues" evidence="8">
    <location>
        <begin position="209"/>
        <end position="227"/>
    </location>
</feature>
<accession>A0AAD9DQ87</accession>
<feature type="region of interest" description="Disordered" evidence="8">
    <location>
        <begin position="538"/>
        <end position="559"/>
    </location>
</feature>
<reference evidence="11" key="1">
    <citation type="submission" date="2023-03" db="EMBL/GenBank/DDBJ databases">
        <title>Electrophorus voltai genome.</title>
        <authorList>
            <person name="Bian C."/>
        </authorList>
    </citation>
    <scope>NUCLEOTIDE SEQUENCE</scope>
    <source>
        <strain evidence="11">CB-2022</strain>
        <tissue evidence="11">Muscle</tissue>
    </source>
</reference>
<evidence type="ECO:0000259" key="10">
    <source>
        <dbReference type="PROSITE" id="PS50853"/>
    </source>
</evidence>
<dbReference type="Pfam" id="PF25566">
    <property type="entry name" value="RIMB1_N"/>
    <property type="match status" value="1"/>
</dbReference>
<feature type="region of interest" description="Disordered" evidence="8">
    <location>
        <begin position="917"/>
        <end position="947"/>
    </location>
</feature>
<comment type="subcellular location">
    <subcellularLocation>
        <location evidence="1">Cytoplasm</location>
    </subcellularLocation>
</comment>
<feature type="compositionally biased region" description="Low complexity" evidence="8">
    <location>
        <begin position="542"/>
        <end position="559"/>
    </location>
</feature>
<feature type="compositionally biased region" description="Polar residues" evidence="8">
    <location>
        <begin position="928"/>
        <end position="943"/>
    </location>
</feature>
<comment type="similarity">
    <text evidence="2">Belongs to the RIMBP family.</text>
</comment>
<dbReference type="Gene3D" id="2.60.40.10">
    <property type="entry name" value="Immunoglobulins"/>
    <property type="match status" value="2"/>
</dbReference>
<feature type="compositionally biased region" description="Low complexity" evidence="8">
    <location>
        <begin position="1850"/>
        <end position="1862"/>
    </location>
</feature>
<dbReference type="Proteomes" id="UP001239994">
    <property type="component" value="Unassembled WGS sequence"/>
</dbReference>
<dbReference type="InterPro" id="IPR057950">
    <property type="entry name" value="RIMB1/RIM3A-C-like_N"/>
</dbReference>
<dbReference type="SMART" id="SM00060">
    <property type="entry name" value="FN3"/>
    <property type="match status" value="3"/>
</dbReference>
<keyword evidence="4" id="KW-0963">Cytoplasm</keyword>
<dbReference type="Gene3D" id="2.30.30.40">
    <property type="entry name" value="SH3 Domains"/>
    <property type="match status" value="3"/>
</dbReference>
<dbReference type="PANTHER" id="PTHR14234:SF20">
    <property type="entry name" value="PERIPHERAL-TYPE BENZODIAZEPINE RECEPTOR-ASSOCIATED PROTEIN 1"/>
    <property type="match status" value="1"/>
</dbReference>
<dbReference type="InterPro" id="IPR036116">
    <property type="entry name" value="FN3_sf"/>
</dbReference>
<feature type="region of interest" description="Disordered" evidence="8">
    <location>
        <begin position="2393"/>
        <end position="2416"/>
    </location>
</feature>
<evidence type="ECO:0000256" key="5">
    <source>
        <dbReference type="ARBA" id="ARBA00022737"/>
    </source>
</evidence>
<feature type="compositionally biased region" description="Low complexity" evidence="8">
    <location>
        <begin position="1219"/>
        <end position="1231"/>
    </location>
</feature>
<feature type="domain" description="Fibronectin type-III" evidence="10">
    <location>
        <begin position="1529"/>
        <end position="1616"/>
    </location>
</feature>
<evidence type="ECO:0000259" key="9">
    <source>
        <dbReference type="PROSITE" id="PS50002"/>
    </source>
</evidence>
<feature type="domain" description="SH3" evidence="9">
    <location>
        <begin position="1289"/>
        <end position="1356"/>
    </location>
</feature>
<sequence length="2620" mass="284830">ISAASVNITMGRAGANSNPRDLSSMKGSPCHKGGGGGPEAPSRPAPSPDPAWEVVCVQAKPEADRSRNQQAHRRLPPEHQQQQEGVRKEKERAAQELVFRPERQRASERCRPALAGELLDGTTLWRTGELHSALADEITGVGADVGAWQAQSEPGCLGNGRAYRKLEELLEALHGEARGEQAALLRCLRQEVELERSYFVCHLLEAHGHSTRGEEEEKRGTDGEGRTHRPRSKSCANLLSTVPPRSGQPLLTRSCSLSQKPQHTCPPPTKWSRQTSCSSSEMKDTHRCSLPVEERTTNVGSSGPVPERTSPDAGWDPPRSSPSLEKSSPSRCSEDTMDDMLIRNLQWGLLPPLGCLSVSLGYMNTPRHSFESSCLQRCGQLMVSHSKGCQCVGPCEGGHPHTSVVGWQLAMHDLRARPEPPQRVDQLAAPGPGEPGTPAVAGRPEQETPEEGLGPADGTAVVNGDDGVRASPAVRGKHRSPHKELNGHEAEMLHKVSAFGNPLSQGRGELRFFPERHELNPKWHPICHAGDVKRRDPEGIRAGSPTNTPAAAAGSAPGFGTRRVPVESFPSSPGMMVSPAMLIGYAVIGLCCGVSLKHPGPLLSLQLYQGGERERDSLLLHHAGGVLRKRRSRVLSSLPSPRCRLPATVSPLQSPRCRLPAAVSPLPSPRCRLPAAVSSLPSYRCSLLAAALLPAVPYLLSPSYMLHSGTDYGFLVRQNAELLRALEELENTCSTLREDNILLRKSSCPETEEKVRRLRRKNAELAVLAKRLEERAHKLQEANLKVVNSPIPIKVGAVEQYKWAFARQRARDLALHADTLLSKDKEIATLQRQCRQLEAKLGQGKDSPGPSGEQEVERLLKESQKEVLRLQRQLSVTSVREQVPPGGAPPEAERNDQMVGSEKLYPVVVDEALVKGETTGEEEESGTQSTPRQDTSSAHQEGQTQEDRLQFLESELSKKRKECEDLEHEARKRQKRCLDLESQLEDAHSKNECLTEEADLLKRKVQLLDQYKVENEELRGDLAGVNARHSCVLEENQRLRAKLENLEQVLKHMREVAERRQHLELEHEQALAVLKFKQEEITRLQRAQLFAKREHEGVVQMLEAKVRDLEEKCRTQGEQFGLLSQELEKFRLQASKMDLSSPGLLCAGLPQLPNGLGLSGDAGASASWDDIAFWSLEGTEALCDVTEQDVATTLGVGSSPRTSVLSRSKRSPSSRRRALPGLSPRSASSSSPSPPKSDTAHLSPKSATDSRPASPRKASPTHEVDTASEVEELDIDVSPAPFSASRGAAKLHVFIARYSYNPYDGPNDNPEVELPLTAGEYIYVYGDMDDDGFYEGELMDGRRGLVPSNFVERVSDDDVMSAHLHDASDLSHSSFQESSFYSGSERFHQHHHLRFVHSGPDRTEASAANDAKAGASPFPATLPNGLDADLEEDAVPYPRKLTLIKQLARSVIVGWEPPPGPAAAACSYNVYVDQELRLTVPPGGPTKAVLERLDVARRAYRVAVQSLTERGASDRRRCTLLVGRGAGTAPSQLRAELVAATSARLSWMPADSSLAHVILLDGEERELAAAGRCSANLSGLVPSRRYSVEVESRPPGTAGETRERRSTVTTFTTLVAGPPDAPLDVQLEQGPSPGIVQISWLPVTIDAAGTSNGVRVTGYTIYADKKKVLEVSSPTAGSALIGPSQIQTLQAACEITVRTMSPHGESADSVPVDVPARMPGVVAGASVQPYQPMPAHASAHTLEPAVCANPLFAAKTPTMPLGYMPDAHRPTPVRGIYADKPVSATDDAPRPAASYAEAWANPALATPLLVAMAAQEAQPLTVASANPSQVVVPVVVPTPVPVSVPGVPTAAPAPASPTLQAPGAPRVTAEPSSETDRSGAVRPMATLSDFLEEPHAKLHTPPPIPSVPSVTGPGPEPLSTPGAHTLQSPNPSPELEDGREIPRLVSIEEFLRPEPQPKIKVYTGGLLDPPPDYRADSSRSDLSDILEEEEDELYSESAAEGTSRNSNSGPAGELEEWERDSDEELMENILKLQPGAHHDKKLFSIPEVTEEEDFSESESHSRPLPSQGLSRYQPAPGESHRHGRETCQRSPAQQQNRDEVPQLTAKIRPKARYTRMVAAIDDEDEEDAELDPDSGLDIGSSRREAGVQRPRQAHQDGDRLLREALPHSNMTSDPATLSGASHRSCGRTMRHIGCPAPEIDVEYGTDDDEQMPFDLGEMVVEQMSCEWWVEGRKRNCHHVPLPRWRREPPASVPPVMPTVCQHSWVCYVLFTADTHGCVTRHQGGRMWEWPGSTLEHTPCELAGRGQGHPEVYGDKDADGFYRGKSGGRHGYVPCNMVSEIQVDDEETRDQLLQQGFLSTDASMEKIGMFHCHSSHKSPPTCCNNQPAPGARTLTLLPHRPAPPPKPRRSKKVESAGEWEVSSFVDASGQDNTRHCAVAMENPAPRRMVAIFDYDPSESSPNADIEAELTFSAGDVIYVLGDMDDDGFFYGDLNGRKGLVPSNFLQAFSETSEVSATAEDAVADSYRDLPKVNRCSSSELTDPAPTPAEEGLPIGPEPRASPDPELEPQPDPSATPAPIATLLPPSDNPSLTDASPPGKKKKSFFSKGKKLFKKLGSSKRE</sequence>
<dbReference type="PROSITE" id="PS50002">
    <property type="entry name" value="SH3"/>
    <property type="match status" value="2"/>
</dbReference>
<evidence type="ECO:0000313" key="11">
    <source>
        <dbReference type="EMBL" id="KAK1787877.1"/>
    </source>
</evidence>
<feature type="region of interest" description="Disordered" evidence="8">
    <location>
        <begin position="2532"/>
        <end position="2620"/>
    </location>
</feature>
<feature type="compositionally biased region" description="Polar residues" evidence="8">
    <location>
        <begin position="249"/>
        <end position="262"/>
    </location>
</feature>
<feature type="region of interest" description="Disordered" evidence="8">
    <location>
        <begin position="2120"/>
        <end position="2157"/>
    </location>
</feature>
<dbReference type="EMBL" id="JAROKS010000023">
    <property type="protein sequence ID" value="KAK1787877.1"/>
    <property type="molecule type" value="Genomic_DNA"/>
</dbReference>
<dbReference type="SUPFAM" id="SSF49265">
    <property type="entry name" value="Fibronectin type III"/>
    <property type="match status" value="2"/>
</dbReference>
<dbReference type="FunFam" id="2.60.40.10:FF:000072">
    <property type="entry name" value="RIMS-binding protein 2 isoform X1"/>
    <property type="match status" value="1"/>
</dbReference>
<feature type="compositionally biased region" description="Polar residues" evidence="8">
    <location>
        <begin position="271"/>
        <end position="280"/>
    </location>
</feature>
<feature type="compositionally biased region" description="Basic and acidic residues" evidence="8">
    <location>
        <begin position="2078"/>
        <end position="2087"/>
    </location>
</feature>
<proteinExistence type="inferred from homology"/>
<feature type="compositionally biased region" description="Acidic residues" evidence="8">
    <location>
        <begin position="2120"/>
        <end position="2134"/>
    </location>
</feature>
<keyword evidence="12" id="KW-1185">Reference proteome</keyword>
<dbReference type="InterPro" id="IPR001452">
    <property type="entry name" value="SH3_domain"/>
</dbReference>
<name>A0AAD9DQ87_9TELE</name>
<comment type="caution">
    <text evidence="11">The sequence shown here is derived from an EMBL/GenBank/DDBJ whole genome shotgun (WGS) entry which is preliminary data.</text>
</comment>
<feature type="region of interest" description="Disordered" evidence="8">
    <location>
        <begin position="1194"/>
        <end position="1272"/>
    </location>
</feature>
<feature type="non-terminal residue" evidence="11">
    <location>
        <position position="1"/>
    </location>
</feature>
<dbReference type="FunFam" id="2.30.30.40:FF:000006">
    <property type="entry name" value="RIMS-binding protein 2 isoform X1"/>
    <property type="match status" value="1"/>
</dbReference>
<feature type="compositionally biased region" description="Low complexity" evidence="8">
    <location>
        <begin position="1405"/>
        <end position="1415"/>
    </location>
</feature>
<feature type="compositionally biased region" description="Pro residues" evidence="8">
    <location>
        <begin position="2554"/>
        <end position="2574"/>
    </location>
</feature>
<feature type="region of interest" description="Disordered" evidence="8">
    <location>
        <begin position="876"/>
        <end position="901"/>
    </location>
</feature>
<evidence type="ECO:0000256" key="1">
    <source>
        <dbReference type="ARBA" id="ARBA00004496"/>
    </source>
</evidence>
<organism evidence="11 12">
    <name type="scientific">Electrophorus voltai</name>
    <dbReference type="NCBI Taxonomy" id="2609070"/>
    <lineage>
        <taxon>Eukaryota</taxon>
        <taxon>Metazoa</taxon>
        <taxon>Chordata</taxon>
        <taxon>Craniata</taxon>
        <taxon>Vertebrata</taxon>
        <taxon>Euteleostomi</taxon>
        <taxon>Actinopterygii</taxon>
        <taxon>Neopterygii</taxon>
        <taxon>Teleostei</taxon>
        <taxon>Ostariophysi</taxon>
        <taxon>Gymnotiformes</taxon>
        <taxon>Gymnotoidei</taxon>
        <taxon>Gymnotidae</taxon>
        <taxon>Electrophorus</taxon>
    </lineage>
</organism>
<dbReference type="CDD" id="cd00063">
    <property type="entry name" value="FN3"/>
    <property type="match status" value="1"/>
</dbReference>